<feature type="region of interest" description="Disordered" evidence="1">
    <location>
        <begin position="93"/>
        <end position="114"/>
    </location>
</feature>
<keyword evidence="3" id="KW-1185">Reference proteome</keyword>
<dbReference type="EMBL" id="BAAAUT010000014">
    <property type="protein sequence ID" value="GAA3130396.1"/>
    <property type="molecule type" value="Genomic_DNA"/>
</dbReference>
<protein>
    <submittedName>
        <fullName evidence="2">Uncharacterized protein</fullName>
    </submittedName>
</protein>
<dbReference type="Proteomes" id="UP001500320">
    <property type="component" value="Unassembled WGS sequence"/>
</dbReference>
<organism evidence="2 3">
    <name type="scientific">Planomonospora alba</name>
    <dbReference type="NCBI Taxonomy" id="161354"/>
    <lineage>
        <taxon>Bacteria</taxon>
        <taxon>Bacillati</taxon>
        <taxon>Actinomycetota</taxon>
        <taxon>Actinomycetes</taxon>
        <taxon>Streptosporangiales</taxon>
        <taxon>Streptosporangiaceae</taxon>
        <taxon>Planomonospora</taxon>
    </lineage>
</organism>
<evidence type="ECO:0000313" key="3">
    <source>
        <dbReference type="Proteomes" id="UP001500320"/>
    </source>
</evidence>
<reference evidence="3" key="1">
    <citation type="journal article" date="2019" name="Int. J. Syst. Evol. Microbiol.">
        <title>The Global Catalogue of Microorganisms (GCM) 10K type strain sequencing project: providing services to taxonomists for standard genome sequencing and annotation.</title>
        <authorList>
            <consortium name="The Broad Institute Genomics Platform"/>
            <consortium name="The Broad Institute Genome Sequencing Center for Infectious Disease"/>
            <person name="Wu L."/>
            <person name="Ma J."/>
        </authorList>
    </citation>
    <scope>NUCLEOTIDE SEQUENCE [LARGE SCALE GENOMIC DNA]</scope>
    <source>
        <strain evidence="3">JCM 9373</strain>
    </source>
</reference>
<gene>
    <name evidence="2" type="ORF">GCM10010466_21330</name>
</gene>
<name>A0ABP6MZ24_9ACTN</name>
<comment type="caution">
    <text evidence="2">The sequence shown here is derived from an EMBL/GenBank/DDBJ whole genome shotgun (WGS) entry which is preliminary data.</text>
</comment>
<proteinExistence type="predicted"/>
<accession>A0ABP6MZ24</accession>
<sequence>MDGTDPHVHVEVDVIHADAAVRDMMASTFGLVSELPSTVATGCGLRVPYAMTSPRPESVTCLACREHAHRRHLDYADQVERLAAMPGTVLGRDQAAQAARRHRELAEKFAGTGN</sequence>
<evidence type="ECO:0000256" key="1">
    <source>
        <dbReference type="SAM" id="MobiDB-lite"/>
    </source>
</evidence>
<evidence type="ECO:0000313" key="2">
    <source>
        <dbReference type="EMBL" id="GAA3130396.1"/>
    </source>
</evidence>
<dbReference type="RefSeq" id="WP_344858325.1">
    <property type="nucleotide sequence ID" value="NZ_BAAAUT010000014.1"/>
</dbReference>